<dbReference type="OrthoDB" id="1818037at2"/>
<organism evidence="6 7">
    <name type="scientific">Ruminococcus champanellensis (strain DSM 18848 / JCM 17042 / KCTC 15320 / 18P13)</name>
    <dbReference type="NCBI Taxonomy" id="213810"/>
    <lineage>
        <taxon>Bacteria</taxon>
        <taxon>Bacillati</taxon>
        <taxon>Bacillota</taxon>
        <taxon>Clostridia</taxon>
        <taxon>Eubacteriales</taxon>
        <taxon>Oscillospiraceae</taxon>
        <taxon>Ruminococcus</taxon>
    </lineage>
</organism>
<evidence type="ECO:0000256" key="3">
    <source>
        <dbReference type="ARBA" id="ARBA00022737"/>
    </source>
</evidence>
<dbReference type="GO" id="GO:0005576">
    <property type="term" value="C:extracellular region"/>
    <property type="evidence" value="ECO:0007669"/>
    <property type="project" value="UniProtKB-SubCell"/>
</dbReference>
<keyword evidence="7" id="KW-1185">Reference proteome</keyword>
<gene>
    <name evidence="6" type="ordered locus">RUM_16310</name>
</gene>
<dbReference type="SUPFAM" id="SSF63446">
    <property type="entry name" value="Type I dockerin domain"/>
    <property type="match status" value="1"/>
</dbReference>
<name>D4LDM1_RUMC1</name>
<feature type="domain" description="Dockerin" evidence="5">
    <location>
        <begin position="200"/>
        <end position="271"/>
    </location>
</feature>
<keyword evidence="3" id="KW-0677">Repeat</keyword>
<evidence type="ECO:0000256" key="4">
    <source>
        <dbReference type="SAM" id="SignalP"/>
    </source>
</evidence>
<dbReference type="InterPro" id="IPR002102">
    <property type="entry name" value="Cohesin_dom"/>
</dbReference>
<feature type="chain" id="PRO_5003060581" evidence="4">
    <location>
        <begin position="27"/>
        <end position="273"/>
    </location>
</feature>
<dbReference type="Proteomes" id="UP000007054">
    <property type="component" value="Chromosome"/>
</dbReference>
<dbReference type="CDD" id="cd08548">
    <property type="entry name" value="Type_I_cohesin_like"/>
    <property type="match status" value="1"/>
</dbReference>
<dbReference type="SUPFAM" id="SSF49384">
    <property type="entry name" value="Carbohydrate-binding domain"/>
    <property type="match status" value="1"/>
</dbReference>
<reference evidence="6" key="2">
    <citation type="submission" date="2010-03" db="EMBL/GenBank/DDBJ databases">
        <authorList>
            <person name="Pajon A."/>
        </authorList>
    </citation>
    <scope>NUCLEOTIDE SEQUENCE</scope>
    <source>
        <strain evidence="6">Type strain: 18P13</strain>
    </source>
</reference>
<dbReference type="GO" id="GO:0000272">
    <property type="term" value="P:polysaccharide catabolic process"/>
    <property type="evidence" value="ECO:0007669"/>
    <property type="project" value="InterPro"/>
</dbReference>
<dbReference type="InterPro" id="IPR016134">
    <property type="entry name" value="Dockerin_dom"/>
</dbReference>
<evidence type="ECO:0000313" key="6">
    <source>
        <dbReference type="EMBL" id="CBL17716.1"/>
    </source>
</evidence>
<dbReference type="EMBL" id="FP929052">
    <property type="protein sequence ID" value="CBL17716.1"/>
    <property type="molecule type" value="Genomic_DNA"/>
</dbReference>
<dbReference type="BioCyc" id="RCHA213810:RUM_RS07940-MONOMER"/>
<dbReference type="AlphaFoldDB" id="D4LDM1"/>
<dbReference type="Pfam" id="PF00404">
    <property type="entry name" value="Dockerin_1"/>
    <property type="match status" value="1"/>
</dbReference>
<dbReference type="InterPro" id="IPR036439">
    <property type="entry name" value="Dockerin_dom_sf"/>
</dbReference>
<dbReference type="Pfam" id="PF00963">
    <property type="entry name" value="Cohesin"/>
    <property type="match status" value="1"/>
</dbReference>
<dbReference type="CDD" id="cd14256">
    <property type="entry name" value="Dockerin_I"/>
    <property type="match status" value="1"/>
</dbReference>
<sequence length="273" mass="28118">MKKTRSILSALTVMAMLVSVPASVSAADSVSLIAGRATAKAGEEFSVDVKLSGIPSTGMSILDFAVEFDSSILTISDVTLGAVGNTGAIEADKDTGDVFTWSVDGDQLCMLWTTGLTDSQYWMKDTTSDVFVTITGTVNASAAEGAVSVLGIVPVARETYPGSGVTNDKIVAGYIDDSNTAVYYNVLGTAGEVTVGGDAAADLYGDVDCNGVVEINDVVLLSRYVAQDATAKAPSAQGLLNADCKKDGTIDSSDITAIARYLAHLIDASELGK</sequence>
<accession>D4LDM1</accession>
<dbReference type="PATRIC" id="fig|213810.4.peg.1530"/>
<evidence type="ECO:0000256" key="2">
    <source>
        <dbReference type="ARBA" id="ARBA00022525"/>
    </source>
</evidence>
<evidence type="ECO:0000259" key="5">
    <source>
        <dbReference type="PROSITE" id="PS51766"/>
    </source>
</evidence>
<keyword evidence="4" id="KW-0732">Signal</keyword>
<evidence type="ECO:0000313" key="7">
    <source>
        <dbReference type="Proteomes" id="UP000007054"/>
    </source>
</evidence>
<reference evidence="6" key="1">
    <citation type="submission" date="2010-03" db="EMBL/GenBank/DDBJ databases">
        <title>The genome sequence of Ruminococcus sp. 18P13.</title>
        <authorList>
            <consortium name="metaHIT consortium -- http://www.metahit.eu/"/>
            <person name="Pajon A."/>
            <person name="Turner K."/>
            <person name="Parkhill J."/>
            <person name="Bernalier A."/>
        </authorList>
    </citation>
    <scope>NUCLEOTIDE SEQUENCE [LARGE SCALE GENOMIC DNA]</scope>
    <source>
        <strain evidence="6">Type strain: 18P13</strain>
    </source>
</reference>
<comment type="subcellular location">
    <subcellularLocation>
        <location evidence="1">Secreted</location>
    </subcellularLocation>
</comment>
<dbReference type="HOGENOM" id="CLU_1018976_0_0_9"/>
<keyword evidence="2" id="KW-0964">Secreted</keyword>
<dbReference type="GeneID" id="83156344"/>
<dbReference type="RefSeq" id="WP_015558622.1">
    <property type="nucleotide sequence ID" value="NC_021039.1"/>
</dbReference>
<evidence type="ECO:0000256" key="1">
    <source>
        <dbReference type="ARBA" id="ARBA00004613"/>
    </source>
</evidence>
<dbReference type="STRING" id="213810.RUM_16310"/>
<dbReference type="InterPro" id="IPR008965">
    <property type="entry name" value="CBM2/CBM3_carb-bd_dom_sf"/>
</dbReference>
<proteinExistence type="predicted"/>
<dbReference type="InterPro" id="IPR002105">
    <property type="entry name" value="Dockerin_1_rpt"/>
</dbReference>
<protein>
    <submittedName>
        <fullName evidence="6">Cohesin domain</fullName>
    </submittedName>
</protein>
<dbReference type="Gene3D" id="2.60.40.680">
    <property type="match status" value="1"/>
</dbReference>
<dbReference type="GO" id="GO:0030246">
    <property type="term" value="F:carbohydrate binding"/>
    <property type="evidence" value="ECO:0007669"/>
    <property type="project" value="InterPro"/>
</dbReference>
<dbReference type="PROSITE" id="PS51766">
    <property type="entry name" value="DOCKERIN"/>
    <property type="match status" value="1"/>
</dbReference>
<dbReference type="Gene3D" id="1.10.1330.10">
    <property type="entry name" value="Dockerin domain"/>
    <property type="match status" value="1"/>
</dbReference>
<feature type="signal peptide" evidence="4">
    <location>
        <begin position="1"/>
        <end position="26"/>
    </location>
</feature>
<dbReference type="KEGG" id="rch:RUM_16310"/>
<dbReference type="GO" id="GO:0004553">
    <property type="term" value="F:hydrolase activity, hydrolyzing O-glycosyl compounds"/>
    <property type="evidence" value="ECO:0007669"/>
    <property type="project" value="InterPro"/>
</dbReference>